<dbReference type="SUPFAM" id="SSF46955">
    <property type="entry name" value="Putative DNA-binding domain"/>
    <property type="match status" value="1"/>
</dbReference>
<dbReference type="SUPFAM" id="SSF55681">
    <property type="entry name" value="Class II aaRS and biotin synthetases"/>
    <property type="match status" value="1"/>
</dbReference>
<evidence type="ECO:0000256" key="10">
    <source>
        <dbReference type="ARBA" id="ARBA00022842"/>
    </source>
</evidence>
<dbReference type="HAMAP" id="MF_00283">
    <property type="entry name" value="Phe_tRNA_synth_beta1"/>
    <property type="match status" value="1"/>
</dbReference>
<feature type="binding site" evidence="15">
    <location>
        <position position="460"/>
    </location>
    <ligand>
        <name>Mg(2+)</name>
        <dbReference type="ChEBI" id="CHEBI:18420"/>
        <note>shared with alpha subunit</note>
    </ligand>
</feature>
<sequence length="792" mass="90952">MILTRKWLSKFLDLNKITNTQISHALNALGFEVESETDFAKLNTKLLIGYVEQIEKIPDTHLSFCHVNIGTKQPLEIVCGASNVAAGQFVVVAPVGATIANGLTMGERKIKGYNSQGMICALNEIGMPKTSLWEEENDMIYVIHSDIDLIHLIGKTVDEIKYNDYVWEVDLTLNRSDALASLQLLKEVANYFALKIQKPYTKNLDVKTISNPKLDIHIAKHIQQEINSFTYQSYQIKENISNLHARDDLWLKLNGHKSLPNQMENMAMLATVQTGQPIILIDQAKLQDPLHLEIIKHEDKDVLALIAKKQIVQIIGLETTPEFCVDNNTKTMLAIRLNFKSSLMRKQQKNLNLSNLNLQRYMKPLNPNLFELSDQVFMHILNDYKILEAKSAHVFEAKDANAKNKFVLTLGEIKNILGFEIKAHHIASLFKTLDFKIKHNGDKLTFYPDLNRVDLYGKNDICEEIARLYGYDNIPEAPLIIQSNHHEDKLKANLESKLGNYLIGVGFNNIKTYSLISKEANDEWNLFALKRPIVLNSPLSQMREVYRMNLTNSIIETAVYNSLNNNKRLKLWEIGDVYTREVRQRHLGVLVTGDVVQEPIVKNNLENNYFYLKGVVDAILAFYQIDPLRISFNEVKPINKQIHPFINAEIKIDQKIIGFIFKLNPKFEINQKIKPTFVTELNLDLLFEMAEKTIIVKPIAKFQPSSRDVSLILPEFITYQELTQNILNDVSKVMSYKLMGEYENDEMKAKQEKSITLSFVFNDWDKQLTEAEITAEWDKVLNNIKKMNLTIR</sequence>
<dbReference type="InterPro" id="IPR005121">
    <property type="entry name" value="Fdx_antiC-bd"/>
</dbReference>
<comment type="caution">
    <text evidence="20">The sequence shown here is derived from an EMBL/GenBank/DDBJ whole genome shotgun (WGS) entry which is preliminary data.</text>
</comment>
<dbReference type="Pfam" id="PF01588">
    <property type="entry name" value="tRNA_bind"/>
    <property type="match status" value="1"/>
</dbReference>
<dbReference type="PANTHER" id="PTHR10947">
    <property type="entry name" value="PHENYLALANYL-TRNA SYNTHETASE BETA CHAIN AND LEUCINE-RICH REPEAT-CONTAINING PROTEIN 47"/>
    <property type="match status" value="1"/>
</dbReference>
<proteinExistence type="inferred from homology"/>
<dbReference type="SUPFAM" id="SSF54991">
    <property type="entry name" value="Anticodon-binding domain of PheRS"/>
    <property type="match status" value="1"/>
</dbReference>
<evidence type="ECO:0000259" key="18">
    <source>
        <dbReference type="PROSITE" id="PS51447"/>
    </source>
</evidence>
<keyword evidence="5 16" id="KW-0820">tRNA-binding</keyword>
<dbReference type="CDD" id="cd02796">
    <property type="entry name" value="tRNA_bind_bactPheRS"/>
    <property type="match status" value="1"/>
</dbReference>
<feature type="binding site" evidence="15">
    <location>
        <position position="464"/>
    </location>
    <ligand>
        <name>Mg(2+)</name>
        <dbReference type="ChEBI" id="CHEBI:18420"/>
        <note>shared with alpha subunit</note>
    </ligand>
</feature>
<evidence type="ECO:0000256" key="3">
    <source>
        <dbReference type="ARBA" id="ARBA00011209"/>
    </source>
</evidence>
<dbReference type="NCBIfam" id="NF045760">
    <property type="entry name" value="YtpR"/>
    <property type="match status" value="1"/>
</dbReference>
<feature type="binding site" evidence="15">
    <location>
        <position position="454"/>
    </location>
    <ligand>
        <name>Mg(2+)</name>
        <dbReference type="ChEBI" id="CHEBI:18420"/>
        <note>shared with alpha subunit</note>
    </ligand>
</feature>
<keyword evidence="7 15" id="KW-0479">Metal-binding</keyword>
<keyword evidence="6 15" id="KW-0436">Ligase</keyword>
<evidence type="ECO:0000256" key="9">
    <source>
        <dbReference type="ARBA" id="ARBA00022840"/>
    </source>
</evidence>
<keyword evidence="4 15" id="KW-0963">Cytoplasm</keyword>
<dbReference type="NCBIfam" id="TIGR00472">
    <property type="entry name" value="pheT_bact"/>
    <property type="match status" value="1"/>
</dbReference>
<dbReference type="PROSITE" id="PS51447">
    <property type="entry name" value="FDX_ACB"/>
    <property type="match status" value="1"/>
</dbReference>
<comment type="cofactor">
    <cofactor evidence="15">
        <name>Mg(2+)</name>
        <dbReference type="ChEBI" id="CHEBI:18420"/>
    </cofactor>
    <text evidence="15">Binds 2 magnesium ions per tetramer.</text>
</comment>
<evidence type="ECO:0000256" key="15">
    <source>
        <dbReference type="HAMAP-Rule" id="MF_00283"/>
    </source>
</evidence>
<dbReference type="Gene3D" id="3.30.70.380">
    <property type="entry name" value="Ferrodoxin-fold anticodon-binding domain"/>
    <property type="match status" value="1"/>
</dbReference>
<dbReference type="PANTHER" id="PTHR10947:SF0">
    <property type="entry name" value="PHENYLALANINE--TRNA LIGASE BETA SUBUNIT"/>
    <property type="match status" value="1"/>
</dbReference>
<evidence type="ECO:0000256" key="6">
    <source>
        <dbReference type="ARBA" id="ARBA00022598"/>
    </source>
</evidence>
<dbReference type="Pfam" id="PF03484">
    <property type="entry name" value="B5"/>
    <property type="match status" value="1"/>
</dbReference>
<dbReference type="Gene3D" id="3.30.56.10">
    <property type="match status" value="2"/>
</dbReference>
<dbReference type="STRING" id="1399797.GCA_000518285_00254"/>
<protein>
    <recommendedName>
        <fullName evidence="15">Phenylalanine--tRNA ligase beta subunit</fullName>
        <ecNumber evidence="15">6.1.1.20</ecNumber>
    </recommendedName>
    <alternativeName>
        <fullName evidence="15">Phenylalanyl-tRNA synthetase beta subunit</fullName>
        <shortName evidence="15">PheRS</shortName>
    </alternativeName>
</protein>
<evidence type="ECO:0000313" key="20">
    <source>
        <dbReference type="EMBL" id="PPE05445.1"/>
    </source>
</evidence>
<dbReference type="Pfam" id="PF03147">
    <property type="entry name" value="FDX-ACB"/>
    <property type="match status" value="1"/>
</dbReference>
<dbReference type="InterPro" id="IPR002547">
    <property type="entry name" value="tRNA-bd_dom"/>
</dbReference>
<evidence type="ECO:0000256" key="16">
    <source>
        <dbReference type="PROSITE-ProRule" id="PRU00209"/>
    </source>
</evidence>
<dbReference type="Pfam" id="PF17759">
    <property type="entry name" value="tRNA_synthFbeta"/>
    <property type="match status" value="1"/>
</dbReference>
<dbReference type="GO" id="GO:0009328">
    <property type="term" value="C:phenylalanine-tRNA ligase complex"/>
    <property type="evidence" value="ECO:0007669"/>
    <property type="project" value="TreeGrafter"/>
</dbReference>
<dbReference type="InterPro" id="IPR033714">
    <property type="entry name" value="tRNA_bind_bactPheRS"/>
</dbReference>
<evidence type="ECO:0000256" key="4">
    <source>
        <dbReference type="ARBA" id="ARBA00022490"/>
    </source>
</evidence>
<comment type="similarity">
    <text evidence="2 15">Belongs to the phenylalanyl-tRNA synthetase beta subunit family. Type 1 subfamily.</text>
</comment>
<dbReference type="GO" id="GO:0004826">
    <property type="term" value="F:phenylalanine-tRNA ligase activity"/>
    <property type="evidence" value="ECO:0007669"/>
    <property type="project" value="UniProtKB-UniRule"/>
</dbReference>
<keyword evidence="9 15" id="KW-0067">ATP-binding</keyword>
<keyword evidence="21" id="KW-1185">Reference proteome</keyword>
<keyword evidence="12 15" id="KW-0648">Protein biosynthesis</keyword>
<dbReference type="InterPro" id="IPR004532">
    <property type="entry name" value="Phe-tRNA-ligase_IIc_bsu_bact"/>
</dbReference>
<comment type="subcellular location">
    <subcellularLocation>
        <location evidence="1 15">Cytoplasm</location>
    </subcellularLocation>
</comment>
<dbReference type="SMART" id="SM00896">
    <property type="entry name" value="FDX-ACB"/>
    <property type="match status" value="1"/>
</dbReference>
<keyword evidence="8 15" id="KW-0547">Nucleotide-binding</keyword>
<accession>A0A2S5RE88</accession>
<dbReference type="SMART" id="SM00874">
    <property type="entry name" value="B5"/>
    <property type="match status" value="1"/>
</dbReference>
<feature type="domain" description="B5" evidence="19">
    <location>
        <begin position="401"/>
        <end position="476"/>
    </location>
</feature>
<dbReference type="InterPro" id="IPR005147">
    <property type="entry name" value="tRNA_synthase_B5-dom"/>
</dbReference>
<dbReference type="GO" id="GO:0000049">
    <property type="term" value="F:tRNA binding"/>
    <property type="evidence" value="ECO:0007669"/>
    <property type="project" value="UniProtKB-UniRule"/>
</dbReference>
<keyword evidence="11 16" id="KW-0694">RNA-binding</keyword>
<evidence type="ECO:0000256" key="11">
    <source>
        <dbReference type="ARBA" id="ARBA00022884"/>
    </source>
</evidence>
<dbReference type="GO" id="GO:0005524">
    <property type="term" value="F:ATP binding"/>
    <property type="evidence" value="ECO:0007669"/>
    <property type="project" value="UniProtKB-UniRule"/>
</dbReference>
<keyword evidence="10 15" id="KW-0460">Magnesium</keyword>
<dbReference type="AlphaFoldDB" id="A0A2S5RE88"/>
<dbReference type="PROSITE" id="PS50886">
    <property type="entry name" value="TRBD"/>
    <property type="match status" value="1"/>
</dbReference>
<evidence type="ECO:0000256" key="1">
    <source>
        <dbReference type="ARBA" id="ARBA00004496"/>
    </source>
</evidence>
<dbReference type="Gene3D" id="2.40.50.140">
    <property type="entry name" value="Nucleic acid-binding proteins"/>
    <property type="match status" value="1"/>
</dbReference>
<organism evidence="20 21">
    <name type="scientific">Williamsoniiplasma lucivorax</name>
    <dbReference type="NCBI Taxonomy" id="209274"/>
    <lineage>
        <taxon>Bacteria</taxon>
        <taxon>Bacillati</taxon>
        <taxon>Mycoplasmatota</taxon>
        <taxon>Mollicutes</taxon>
        <taxon>Entomoplasmatales</taxon>
        <taxon>Williamsoniiplasma</taxon>
    </lineage>
</organism>
<feature type="domain" description="FDX-ACB" evidence="18">
    <location>
        <begin position="700"/>
        <end position="792"/>
    </location>
</feature>
<dbReference type="InterPro" id="IPR009061">
    <property type="entry name" value="DNA-bd_dom_put_sf"/>
</dbReference>
<dbReference type="Proteomes" id="UP000237865">
    <property type="component" value="Unassembled WGS sequence"/>
</dbReference>
<name>A0A2S5RE88_9MOLU</name>
<dbReference type="RefSeq" id="WP_028126391.1">
    <property type="nucleotide sequence ID" value="NZ_PHNE01000002.1"/>
</dbReference>
<dbReference type="PROSITE" id="PS51483">
    <property type="entry name" value="B5"/>
    <property type="match status" value="1"/>
</dbReference>
<gene>
    <name evidence="15 20" type="primary">pheT</name>
    <name evidence="20" type="ORF">ELUCI_v1c05380</name>
</gene>
<evidence type="ECO:0000256" key="2">
    <source>
        <dbReference type="ARBA" id="ARBA00008653"/>
    </source>
</evidence>
<evidence type="ECO:0000313" key="21">
    <source>
        <dbReference type="Proteomes" id="UP000237865"/>
    </source>
</evidence>
<evidence type="ECO:0000256" key="5">
    <source>
        <dbReference type="ARBA" id="ARBA00022555"/>
    </source>
</evidence>
<evidence type="ECO:0000256" key="12">
    <source>
        <dbReference type="ARBA" id="ARBA00022917"/>
    </source>
</evidence>
<dbReference type="EMBL" id="PHNE01000002">
    <property type="protein sequence ID" value="PPE05445.1"/>
    <property type="molecule type" value="Genomic_DNA"/>
</dbReference>
<dbReference type="InterPro" id="IPR041616">
    <property type="entry name" value="PheRS_beta_core"/>
</dbReference>
<evidence type="ECO:0000256" key="8">
    <source>
        <dbReference type="ARBA" id="ARBA00022741"/>
    </source>
</evidence>
<keyword evidence="13 15" id="KW-0030">Aminoacyl-tRNA synthetase</keyword>
<evidence type="ECO:0000256" key="7">
    <source>
        <dbReference type="ARBA" id="ARBA00022723"/>
    </source>
</evidence>
<comment type="catalytic activity">
    <reaction evidence="14 15">
        <text>tRNA(Phe) + L-phenylalanine + ATP = L-phenylalanyl-tRNA(Phe) + AMP + diphosphate + H(+)</text>
        <dbReference type="Rhea" id="RHEA:19413"/>
        <dbReference type="Rhea" id="RHEA-COMP:9668"/>
        <dbReference type="Rhea" id="RHEA-COMP:9699"/>
        <dbReference type="ChEBI" id="CHEBI:15378"/>
        <dbReference type="ChEBI" id="CHEBI:30616"/>
        <dbReference type="ChEBI" id="CHEBI:33019"/>
        <dbReference type="ChEBI" id="CHEBI:58095"/>
        <dbReference type="ChEBI" id="CHEBI:78442"/>
        <dbReference type="ChEBI" id="CHEBI:78531"/>
        <dbReference type="ChEBI" id="CHEBI:456215"/>
        <dbReference type="EC" id="6.1.1.20"/>
    </reaction>
</comment>
<dbReference type="SUPFAM" id="SSF56037">
    <property type="entry name" value="PheT/TilS domain"/>
    <property type="match status" value="1"/>
</dbReference>
<evidence type="ECO:0000259" key="19">
    <source>
        <dbReference type="PROSITE" id="PS51483"/>
    </source>
</evidence>
<evidence type="ECO:0000256" key="13">
    <source>
        <dbReference type="ARBA" id="ARBA00023146"/>
    </source>
</evidence>
<dbReference type="SUPFAM" id="SSF50249">
    <property type="entry name" value="Nucleic acid-binding proteins"/>
    <property type="match status" value="1"/>
</dbReference>
<comment type="subunit">
    <text evidence="3 15">Tetramer of two alpha and two beta subunits.</text>
</comment>
<dbReference type="GO" id="GO:0000287">
    <property type="term" value="F:magnesium ion binding"/>
    <property type="evidence" value="ECO:0007669"/>
    <property type="project" value="UniProtKB-UniRule"/>
</dbReference>
<dbReference type="InterPro" id="IPR045864">
    <property type="entry name" value="aa-tRNA-synth_II/BPL/LPL"/>
</dbReference>
<dbReference type="InterPro" id="IPR012340">
    <property type="entry name" value="NA-bd_OB-fold"/>
</dbReference>
<evidence type="ECO:0000259" key="17">
    <source>
        <dbReference type="PROSITE" id="PS50886"/>
    </source>
</evidence>
<evidence type="ECO:0000256" key="14">
    <source>
        <dbReference type="ARBA" id="ARBA00049255"/>
    </source>
</evidence>
<feature type="domain" description="TRNA-binding" evidence="17">
    <location>
        <begin position="40"/>
        <end position="158"/>
    </location>
</feature>
<dbReference type="Gene3D" id="3.30.930.10">
    <property type="entry name" value="Bira Bifunctional Protein, Domain 2"/>
    <property type="match status" value="1"/>
</dbReference>
<dbReference type="InterPro" id="IPR036690">
    <property type="entry name" value="Fdx_antiC-bd_sf"/>
</dbReference>
<feature type="binding site" evidence="15">
    <location>
        <position position="463"/>
    </location>
    <ligand>
        <name>Mg(2+)</name>
        <dbReference type="ChEBI" id="CHEBI:18420"/>
        <note>shared with alpha subunit</note>
    </ligand>
</feature>
<reference evidence="20 21" key="1">
    <citation type="submission" date="2017-11" db="EMBL/GenBank/DDBJ databases">
        <title>Genome sequence of Entomoplasma lucivorax PIPN-2 (ATCC 49196).</title>
        <authorList>
            <person name="Lo W.-S."/>
            <person name="Gasparich G.E."/>
            <person name="Kuo C.-H."/>
        </authorList>
    </citation>
    <scope>NUCLEOTIDE SEQUENCE [LARGE SCALE GENOMIC DNA]</scope>
    <source>
        <strain evidence="20 21">PIPN-2</strain>
    </source>
</reference>
<dbReference type="GO" id="GO:0006432">
    <property type="term" value="P:phenylalanyl-tRNA aminoacylation"/>
    <property type="evidence" value="ECO:0007669"/>
    <property type="project" value="UniProtKB-UniRule"/>
</dbReference>
<dbReference type="EC" id="6.1.1.20" evidence="15"/>
<dbReference type="InterPro" id="IPR045060">
    <property type="entry name" value="Phe-tRNA-ligase_IIc_bsu"/>
</dbReference>